<protein>
    <submittedName>
        <fullName evidence="1">ABC transporter substrate-binding protein</fullName>
    </submittedName>
</protein>
<dbReference type="InterPro" id="IPR007487">
    <property type="entry name" value="ABC_transpt-TYRBP-like"/>
</dbReference>
<keyword evidence="2" id="KW-1185">Reference proteome</keyword>
<dbReference type="EMBL" id="JAJHVV010000012">
    <property type="protein sequence ID" value="MCK6265155.1"/>
    <property type="molecule type" value="Genomic_DNA"/>
</dbReference>
<reference evidence="1" key="1">
    <citation type="submission" date="2021-11" db="EMBL/GenBank/DDBJ databases">
        <title>Vibrio ZSDE26 sp. nov. and Vibrio ZSDZ34 sp. nov., isolated from coastal seawater in Qingdao.</title>
        <authorList>
            <person name="Zhang P."/>
        </authorList>
    </citation>
    <scope>NUCLEOTIDE SEQUENCE</scope>
    <source>
        <strain evidence="1">ZSDE26</strain>
    </source>
</reference>
<evidence type="ECO:0000313" key="2">
    <source>
        <dbReference type="Proteomes" id="UP001139559"/>
    </source>
</evidence>
<dbReference type="Pfam" id="PF04392">
    <property type="entry name" value="ABC_sub_bind"/>
    <property type="match status" value="1"/>
</dbReference>
<gene>
    <name evidence="1" type="ORF">KP803_17910</name>
</gene>
<dbReference type="RefSeq" id="WP_248010232.1">
    <property type="nucleotide sequence ID" value="NZ_JAJHVV010000012.1"/>
</dbReference>
<dbReference type="AlphaFoldDB" id="A0A9X1XMN4"/>
<dbReference type="PANTHER" id="PTHR35271:SF1">
    <property type="entry name" value="ABC TRANSPORTER, SUBSTRATE-BINDING LIPOPROTEIN"/>
    <property type="match status" value="1"/>
</dbReference>
<evidence type="ECO:0000313" key="1">
    <source>
        <dbReference type="EMBL" id="MCK6265155.1"/>
    </source>
</evidence>
<name>A0A9X1XMN4_9VIBR</name>
<dbReference type="Gene3D" id="3.40.50.2300">
    <property type="match status" value="2"/>
</dbReference>
<dbReference type="Proteomes" id="UP001139559">
    <property type="component" value="Unassembled WGS sequence"/>
</dbReference>
<dbReference type="PANTHER" id="PTHR35271">
    <property type="entry name" value="ABC TRANSPORTER, SUBSTRATE-BINDING LIPOPROTEIN-RELATED"/>
    <property type="match status" value="1"/>
</dbReference>
<proteinExistence type="predicted"/>
<organism evidence="1 2">
    <name type="scientific">Vibrio amylolyticus</name>
    <dbReference type="NCBI Taxonomy" id="2847292"/>
    <lineage>
        <taxon>Bacteria</taxon>
        <taxon>Pseudomonadati</taxon>
        <taxon>Pseudomonadota</taxon>
        <taxon>Gammaproteobacteria</taxon>
        <taxon>Vibrionales</taxon>
        <taxon>Vibrionaceae</taxon>
        <taxon>Vibrio</taxon>
    </lineage>
</organism>
<accession>A0A9X1XMN4</accession>
<sequence length="339" mass="37398">MKINVLIVALTSLLIFISIGSPVFASTEKNHVVMLLWRGVTDAEKGFMEYLSSKVDVHFTILDANRDKNALSRHIKSLEHRKIDLVYTFGTTVTLALLGSADNPTPFRSGNVPAVFSIVSDPIGSNIISRDSTSRNFTGVSHIVPHDVQFKSISMLEGVDSIGIVYNPLENNSVVTAEKMQALSEQYNIQVTLYPLSIIENKPSLKSVESITKKMANDGIDLAYLPPDSFVISSAKTIVKSMHNQNIMTFSSTETPIRKSQALIGIVSRYYNVGQFAAYKAEQVLNSHINISNISDIPIEPLSQYSYIVNIDAAKHLDYYPPVSVLKISELIGNNSDDK</sequence>
<comment type="caution">
    <text evidence="1">The sequence shown here is derived from an EMBL/GenBank/DDBJ whole genome shotgun (WGS) entry which is preliminary data.</text>
</comment>